<evidence type="ECO:0000313" key="1">
    <source>
        <dbReference type="EMBL" id="MBR0560052.1"/>
    </source>
</evidence>
<keyword evidence="2" id="KW-1185">Reference proteome</keyword>
<accession>A0ABS5E811</accession>
<gene>
    <name evidence="1" type="ORF">KB213_08300</name>
</gene>
<dbReference type="RefSeq" id="WP_211682114.1">
    <property type="nucleotide sequence ID" value="NZ_JAGRQH010000005.1"/>
</dbReference>
<dbReference type="EMBL" id="JAGRQH010000005">
    <property type="protein sequence ID" value="MBR0560052.1"/>
    <property type="molecule type" value="Genomic_DNA"/>
</dbReference>
<dbReference type="Proteomes" id="UP000677812">
    <property type="component" value="Unassembled WGS sequence"/>
</dbReference>
<sequence length="132" mass="13830">MSGPRDLNSPLPIQLCNTDGTLTAGGQAFIRRLWERTGFAPGIDTAWIAKEADQALLCATQAQMDAASALREAHAALDLAAQTLIEAQSIRAEALKALEIAQDCAILGATASGNAQAAQSSDESMIFAIMTR</sequence>
<evidence type="ECO:0000313" key="2">
    <source>
        <dbReference type="Proteomes" id="UP000677812"/>
    </source>
</evidence>
<organism evidence="1 2">
    <name type="scientific">Neokomagataea anthophila</name>
    <dbReference type="NCBI Taxonomy" id="2826925"/>
    <lineage>
        <taxon>Bacteria</taxon>
        <taxon>Pseudomonadati</taxon>
        <taxon>Pseudomonadota</taxon>
        <taxon>Alphaproteobacteria</taxon>
        <taxon>Acetobacterales</taxon>
        <taxon>Acetobacteraceae</taxon>
        <taxon>Neokomagataea</taxon>
    </lineage>
</organism>
<proteinExistence type="predicted"/>
<reference evidence="1 2" key="1">
    <citation type="submission" date="2021-04" db="EMBL/GenBank/DDBJ databases">
        <title>The complete genome sequence of Neokomagataea sp. TBRC 2177.</title>
        <authorList>
            <person name="Charoenyingcharoen P."/>
            <person name="Yukphan P."/>
        </authorList>
    </citation>
    <scope>NUCLEOTIDE SEQUENCE [LARGE SCALE GENOMIC DNA]</scope>
    <source>
        <strain evidence="1 2">TBRC 2177</strain>
    </source>
</reference>
<name>A0ABS5E811_9PROT</name>
<protein>
    <submittedName>
        <fullName evidence="1">Uncharacterized protein</fullName>
    </submittedName>
</protein>
<comment type="caution">
    <text evidence="1">The sequence shown here is derived from an EMBL/GenBank/DDBJ whole genome shotgun (WGS) entry which is preliminary data.</text>
</comment>